<organism evidence="1 2">
    <name type="scientific">Pseudooceanicola lipolyticus</name>
    <dbReference type="NCBI Taxonomy" id="2029104"/>
    <lineage>
        <taxon>Bacteria</taxon>
        <taxon>Pseudomonadati</taxon>
        <taxon>Pseudomonadota</taxon>
        <taxon>Alphaproteobacteria</taxon>
        <taxon>Rhodobacterales</taxon>
        <taxon>Paracoccaceae</taxon>
        <taxon>Pseudooceanicola</taxon>
    </lineage>
</organism>
<dbReference type="OrthoDB" id="7570189at2"/>
<accession>A0A2M8IU42</accession>
<sequence>MRPPRLNRLLVLEAQESVADGSGGFAGGWVAVGELWAGIDARTGRARDEAGHPVSDVTLRIVVRAAPQGSSMRPVPGQRFRDGARIFAIRAVAERDADGRYMTCFTQEELVA</sequence>
<comment type="caution">
    <text evidence="1">The sequence shown here is derived from an EMBL/GenBank/DDBJ whole genome shotgun (WGS) entry which is preliminary data.</text>
</comment>
<dbReference type="Proteomes" id="UP000231553">
    <property type="component" value="Unassembled WGS sequence"/>
</dbReference>
<dbReference type="Gene3D" id="2.40.10.270">
    <property type="entry name" value="Bacteriophage SPP1 head-tail adaptor protein"/>
    <property type="match status" value="1"/>
</dbReference>
<protein>
    <submittedName>
        <fullName evidence="1">Phage tail protein</fullName>
    </submittedName>
</protein>
<reference evidence="1 2" key="1">
    <citation type="journal article" date="2018" name="Int. J. Syst. Evol. Microbiol.">
        <title>Pseudooceanicola lipolyticus sp. nov., a marine alphaproteobacterium, reclassification of Oceanicola flagellatus as Pseudooceanicola flagellatus comb. nov. and emended description of the genus Pseudooceanicola.</title>
        <authorList>
            <person name="Huang M.-M."/>
            <person name="Guo L.-L."/>
            <person name="Wu Y.-H."/>
            <person name="Lai Q.-L."/>
            <person name="Shao Z.-Z."/>
            <person name="Wang C.-S."/>
            <person name="Wu M."/>
            <person name="Xu X.-W."/>
        </authorList>
    </citation>
    <scope>NUCLEOTIDE SEQUENCE [LARGE SCALE GENOMIC DNA]</scope>
    <source>
        <strain evidence="1 2">157</strain>
    </source>
</reference>
<proteinExistence type="predicted"/>
<dbReference type="AlphaFoldDB" id="A0A2M8IU42"/>
<dbReference type="InterPro" id="IPR008767">
    <property type="entry name" value="Phage_SPP1_head-tail_adaptor"/>
</dbReference>
<dbReference type="InterPro" id="IPR038666">
    <property type="entry name" value="SSP1_head-tail_sf"/>
</dbReference>
<dbReference type="Pfam" id="PF05521">
    <property type="entry name" value="Phage_HCP"/>
    <property type="match status" value="1"/>
</dbReference>
<evidence type="ECO:0000313" key="1">
    <source>
        <dbReference type="EMBL" id="PJE34032.1"/>
    </source>
</evidence>
<keyword evidence="2" id="KW-1185">Reference proteome</keyword>
<name>A0A2M8IU42_9RHOB</name>
<gene>
    <name evidence="1" type="ORF">CVM52_24375</name>
</gene>
<dbReference type="RefSeq" id="WP_100164896.1">
    <property type="nucleotide sequence ID" value="NZ_PGTB01000253.1"/>
</dbReference>
<evidence type="ECO:0000313" key="2">
    <source>
        <dbReference type="Proteomes" id="UP000231553"/>
    </source>
</evidence>
<dbReference type="EMBL" id="PGTB01000253">
    <property type="protein sequence ID" value="PJE34032.1"/>
    <property type="molecule type" value="Genomic_DNA"/>
</dbReference>